<organism evidence="5 6">
    <name type="scientific">Aminithiophilus ramosus</name>
    <dbReference type="NCBI Taxonomy" id="3029084"/>
    <lineage>
        <taxon>Bacteria</taxon>
        <taxon>Thermotogati</taxon>
        <taxon>Synergistota</taxon>
        <taxon>Synergistia</taxon>
        <taxon>Synergistales</taxon>
        <taxon>Aminithiophilaceae</taxon>
        <taxon>Aminithiophilus</taxon>
    </lineage>
</organism>
<protein>
    <submittedName>
        <fullName evidence="5">Peptidase C1</fullName>
    </submittedName>
</protein>
<dbReference type="GO" id="GO:0008234">
    <property type="term" value="F:cysteine-type peptidase activity"/>
    <property type="evidence" value="ECO:0007669"/>
    <property type="project" value="InterPro"/>
</dbReference>
<dbReference type="InterPro" id="IPR000668">
    <property type="entry name" value="Peptidase_C1A_C"/>
</dbReference>
<feature type="signal peptide" evidence="3">
    <location>
        <begin position="1"/>
        <end position="22"/>
    </location>
</feature>
<dbReference type="Pfam" id="PF18560">
    <property type="entry name" value="Lectin_like"/>
    <property type="match status" value="1"/>
</dbReference>
<dbReference type="PROSITE" id="PS00139">
    <property type="entry name" value="THIOL_PROTEASE_CYS"/>
    <property type="match status" value="1"/>
</dbReference>
<dbReference type="SUPFAM" id="SSF54001">
    <property type="entry name" value="Cysteine proteinases"/>
    <property type="match status" value="1"/>
</dbReference>
<dbReference type="KEGG" id="aram:KAR29_04440"/>
<gene>
    <name evidence="5" type="ORF">KAR29_04440</name>
</gene>
<evidence type="ECO:0000259" key="4">
    <source>
        <dbReference type="SMART" id="SM00645"/>
    </source>
</evidence>
<feature type="compositionally biased region" description="Polar residues" evidence="2">
    <location>
        <begin position="45"/>
        <end position="55"/>
    </location>
</feature>
<comment type="similarity">
    <text evidence="1">Belongs to the peptidase C1 family.</text>
</comment>
<keyword evidence="3" id="KW-0732">Signal</keyword>
<proteinExistence type="inferred from homology"/>
<name>A0A9Q7AHL2_9BACT</name>
<dbReference type="Proteomes" id="UP000671879">
    <property type="component" value="Chromosome"/>
</dbReference>
<dbReference type="Pfam" id="PF00112">
    <property type="entry name" value="Peptidase_C1"/>
    <property type="match status" value="1"/>
</dbReference>
<keyword evidence="6" id="KW-1185">Reference proteome</keyword>
<dbReference type="SMART" id="SM00645">
    <property type="entry name" value="Pept_C1"/>
    <property type="match status" value="1"/>
</dbReference>
<dbReference type="CDD" id="cd02619">
    <property type="entry name" value="Peptidase_C1"/>
    <property type="match status" value="1"/>
</dbReference>
<reference evidence="6" key="1">
    <citation type="submission" date="2021-04" db="EMBL/GenBank/DDBJ databases">
        <title>A novel Synergistetes isolate from a pyrite-forming mixed culture.</title>
        <authorList>
            <person name="Bunk B."/>
            <person name="Sproer C."/>
            <person name="Spring S."/>
            <person name="Pester M."/>
        </authorList>
    </citation>
    <scope>NUCLEOTIDE SEQUENCE [LARGE SCALE GENOMIC DNA]</scope>
    <source>
        <strain evidence="6">J.5.4.2-T.3.5.2</strain>
    </source>
</reference>
<dbReference type="InterPro" id="IPR040528">
    <property type="entry name" value="Lectin-like"/>
</dbReference>
<evidence type="ECO:0000256" key="3">
    <source>
        <dbReference type="SAM" id="SignalP"/>
    </source>
</evidence>
<dbReference type="Gene3D" id="3.90.70.10">
    <property type="entry name" value="Cysteine proteinases"/>
    <property type="match status" value="1"/>
</dbReference>
<feature type="domain" description="Peptidase C1A papain C-terminal" evidence="4">
    <location>
        <begin position="86"/>
        <end position="327"/>
    </location>
</feature>
<evidence type="ECO:0000313" key="5">
    <source>
        <dbReference type="EMBL" id="QTX33154.1"/>
    </source>
</evidence>
<evidence type="ECO:0000256" key="1">
    <source>
        <dbReference type="ARBA" id="ARBA00008455"/>
    </source>
</evidence>
<dbReference type="PANTHER" id="PTHR12411">
    <property type="entry name" value="CYSTEINE PROTEASE FAMILY C1-RELATED"/>
    <property type="match status" value="1"/>
</dbReference>
<accession>A0A9Q7AHL2</accession>
<sequence length="536" mass="57107">MNHRRLRLALFALVLFTSVAVAAGSFAAVGQRAPLDSEYLRYSQERSGSSPQTALPDTRPLGYRPSPLDLSHVTAPEIDLASAADLPASYDLRVEGAVTDIRDQNPYGTCWAFGAMASLESTFRKAGEGTFDLSEWHLAYFAYVDESAARPAFTQSDPGFGSDPIFDQGGNPWISTALLSRWTGAVHESDRPYNGELPSASDPAAKHLEQVHFLSMSGAFSGADRVKASLMAQGAVHIRIVWPFDETDVYNPTTHAFHNAAATGGGHVVAIIGWDDAYPAANFVVRPGSDGAWLVKNSWGTGWGDEGYFWLSYADPTISQSVVFTGADASNYSRIYQYDPLGWVSAYGFGSDTAWFANVFKAGEAFSATEAEGIKAVSFYASQSGSSYRIDIYRGVTAGNPVHGTLVSSSDGNLATAGYHTVALPDVALVPGELFSVVVRLTTPGYTFPIPVEYPEEGYSDKASANAGESFVSSDGTTWTDMTSEMTGANVCLKVFTSPTAERPDPTSGGGGGCSLGLQGFSALLLALPALLLKRR</sequence>
<evidence type="ECO:0000313" key="6">
    <source>
        <dbReference type="Proteomes" id="UP000671879"/>
    </source>
</evidence>
<dbReference type="InterPro" id="IPR000169">
    <property type="entry name" value="Pept_cys_AS"/>
</dbReference>
<feature type="region of interest" description="Disordered" evidence="2">
    <location>
        <begin position="42"/>
        <end position="61"/>
    </location>
</feature>
<feature type="chain" id="PRO_5040412331" evidence="3">
    <location>
        <begin position="23"/>
        <end position="536"/>
    </location>
</feature>
<dbReference type="AlphaFoldDB" id="A0A9Q7AHL2"/>
<dbReference type="GO" id="GO:0006508">
    <property type="term" value="P:proteolysis"/>
    <property type="evidence" value="ECO:0007669"/>
    <property type="project" value="InterPro"/>
</dbReference>
<dbReference type="EMBL" id="CP072943">
    <property type="protein sequence ID" value="QTX33154.1"/>
    <property type="molecule type" value="Genomic_DNA"/>
</dbReference>
<evidence type="ECO:0000256" key="2">
    <source>
        <dbReference type="SAM" id="MobiDB-lite"/>
    </source>
</evidence>
<dbReference type="InterPro" id="IPR013128">
    <property type="entry name" value="Peptidase_C1A"/>
</dbReference>
<dbReference type="InterPro" id="IPR038765">
    <property type="entry name" value="Papain-like_cys_pep_sf"/>
</dbReference>
<dbReference type="RefSeq" id="WP_274374429.1">
    <property type="nucleotide sequence ID" value="NZ_CP072943.1"/>
</dbReference>